<dbReference type="STRING" id="1392250.A0A2I2G8B8"/>
<dbReference type="OrthoDB" id="92161at2759"/>
<name>A0A2I2G8B8_9EURO</name>
<keyword evidence="3" id="KW-1185">Reference proteome</keyword>
<proteinExistence type="predicted"/>
<dbReference type="Proteomes" id="UP000234275">
    <property type="component" value="Unassembled WGS sequence"/>
</dbReference>
<reference evidence="2 3" key="1">
    <citation type="submission" date="2016-12" db="EMBL/GenBank/DDBJ databases">
        <title>The genomes of Aspergillus section Nigri reveals drivers in fungal speciation.</title>
        <authorList>
            <consortium name="DOE Joint Genome Institute"/>
            <person name="Vesth T.C."/>
            <person name="Nybo J."/>
            <person name="Theobald S."/>
            <person name="Brandl J."/>
            <person name="Frisvad J.C."/>
            <person name="Nielsen K.F."/>
            <person name="Lyhne E.K."/>
            <person name="Kogle M.E."/>
            <person name="Kuo A."/>
            <person name="Riley R."/>
            <person name="Clum A."/>
            <person name="Nolan M."/>
            <person name="Lipzen A."/>
            <person name="Salamov A."/>
            <person name="Henrissat B."/>
            <person name="Wiebenga A."/>
            <person name="De Vries R.P."/>
            <person name="Grigoriev I.V."/>
            <person name="Mortensen U.H."/>
            <person name="Andersen M.R."/>
            <person name="Baker S.E."/>
        </authorList>
    </citation>
    <scope>NUCLEOTIDE SEQUENCE [LARGE SCALE GENOMIC DNA]</scope>
    <source>
        <strain evidence="2 3">IBT 23096</strain>
    </source>
</reference>
<dbReference type="EMBL" id="MSFO01000004">
    <property type="protein sequence ID" value="PLB49126.1"/>
    <property type="molecule type" value="Genomic_DNA"/>
</dbReference>
<dbReference type="GO" id="GO:0016740">
    <property type="term" value="F:transferase activity"/>
    <property type="evidence" value="ECO:0007669"/>
    <property type="project" value="UniProtKB-KW"/>
</dbReference>
<evidence type="ECO:0000313" key="2">
    <source>
        <dbReference type="EMBL" id="PLB49126.1"/>
    </source>
</evidence>
<dbReference type="PANTHER" id="PTHR42695">
    <property type="entry name" value="GLUTAMINE AMIDOTRANSFERASE YLR126C-RELATED"/>
    <property type="match status" value="1"/>
</dbReference>
<keyword evidence="2" id="KW-0808">Transferase</keyword>
<dbReference type="VEuPathDB" id="FungiDB:P170DRAFT_358547"/>
<dbReference type="SUPFAM" id="SSF52317">
    <property type="entry name" value="Class I glutamine amidotransferase-like"/>
    <property type="match status" value="1"/>
</dbReference>
<evidence type="ECO:0000313" key="3">
    <source>
        <dbReference type="Proteomes" id="UP000234275"/>
    </source>
</evidence>
<dbReference type="InterPro" id="IPR044992">
    <property type="entry name" value="ChyE-like"/>
</dbReference>
<dbReference type="InterPro" id="IPR017926">
    <property type="entry name" value="GATASE"/>
</dbReference>
<accession>A0A2I2G8B8</accession>
<gene>
    <name evidence="2" type="ORF">P170DRAFT_358547</name>
</gene>
<keyword evidence="2" id="KW-0315">Glutamine amidotransferase</keyword>
<dbReference type="InterPro" id="IPR029062">
    <property type="entry name" value="Class_I_gatase-like"/>
</dbReference>
<dbReference type="GO" id="GO:0005634">
    <property type="term" value="C:nucleus"/>
    <property type="evidence" value="ECO:0007669"/>
    <property type="project" value="TreeGrafter"/>
</dbReference>
<organism evidence="2 3">
    <name type="scientific">Aspergillus steynii IBT 23096</name>
    <dbReference type="NCBI Taxonomy" id="1392250"/>
    <lineage>
        <taxon>Eukaryota</taxon>
        <taxon>Fungi</taxon>
        <taxon>Dikarya</taxon>
        <taxon>Ascomycota</taxon>
        <taxon>Pezizomycotina</taxon>
        <taxon>Eurotiomycetes</taxon>
        <taxon>Eurotiomycetidae</taxon>
        <taxon>Eurotiales</taxon>
        <taxon>Aspergillaceae</taxon>
        <taxon>Aspergillus</taxon>
        <taxon>Aspergillus subgen. Circumdati</taxon>
    </lineage>
</organism>
<dbReference type="AlphaFoldDB" id="A0A2I2G8B8"/>
<feature type="domain" description="Glutamine amidotransferase" evidence="1">
    <location>
        <begin position="49"/>
        <end position="204"/>
    </location>
</feature>
<sequence>MANQSPLKIAILINTPPGNEFRHDVRNSYTEIFRIMAPKAHLRFFDPVFANEFPDPKMNPYDFLVLSGGKADASSEEPWVLGVLHFVRRTVCETTKTKLLGICWGHQAIARALGGEVQPVPTGPIAAVQDIRLTYAGRKFFGYAAEAGYYTAPEFHIREAAKPAPGFIHLAENHECFLNATGTVLTFQAHPEVQSGLARKMLLEEDDVYNGNSTKEQLEEELRKLMQPTDGIRLMERVVQWIRE</sequence>
<dbReference type="GeneID" id="36552002"/>
<dbReference type="RefSeq" id="XP_024704428.1">
    <property type="nucleotide sequence ID" value="XM_024844302.1"/>
</dbReference>
<evidence type="ECO:0000259" key="1">
    <source>
        <dbReference type="Pfam" id="PF00117"/>
    </source>
</evidence>
<dbReference type="Gene3D" id="3.40.50.880">
    <property type="match status" value="1"/>
</dbReference>
<dbReference type="PROSITE" id="PS51273">
    <property type="entry name" value="GATASE_TYPE_1"/>
    <property type="match status" value="1"/>
</dbReference>
<protein>
    <submittedName>
        <fullName evidence="2">Copper/iron-regulated glutamine amidotransferase</fullName>
    </submittedName>
</protein>
<dbReference type="PANTHER" id="PTHR42695:SF5">
    <property type="entry name" value="GLUTAMINE AMIDOTRANSFERASE YLR126C-RELATED"/>
    <property type="match status" value="1"/>
</dbReference>
<dbReference type="GO" id="GO:0005829">
    <property type="term" value="C:cytosol"/>
    <property type="evidence" value="ECO:0007669"/>
    <property type="project" value="TreeGrafter"/>
</dbReference>
<comment type="caution">
    <text evidence="2">The sequence shown here is derived from an EMBL/GenBank/DDBJ whole genome shotgun (WGS) entry which is preliminary data.</text>
</comment>
<dbReference type="Pfam" id="PF00117">
    <property type="entry name" value="GATase"/>
    <property type="match status" value="1"/>
</dbReference>